<organism evidence="4 5">
    <name type="scientific">Undibacterium rugosum</name>
    <dbReference type="NCBI Taxonomy" id="2762291"/>
    <lineage>
        <taxon>Bacteria</taxon>
        <taxon>Pseudomonadati</taxon>
        <taxon>Pseudomonadota</taxon>
        <taxon>Betaproteobacteria</taxon>
        <taxon>Burkholderiales</taxon>
        <taxon>Oxalobacteraceae</taxon>
        <taxon>Undibacterium</taxon>
    </lineage>
</organism>
<feature type="chain" id="PRO_5037687167" description="MORN repeat-containing protein" evidence="3">
    <location>
        <begin position="28"/>
        <end position="551"/>
    </location>
</feature>
<feature type="region of interest" description="Disordered" evidence="2">
    <location>
        <begin position="336"/>
        <end position="358"/>
    </location>
</feature>
<dbReference type="PANTHER" id="PTHR23084:SF263">
    <property type="entry name" value="MORN REPEAT-CONTAINING PROTEIN 1"/>
    <property type="match status" value="1"/>
</dbReference>
<evidence type="ECO:0000313" key="5">
    <source>
        <dbReference type="Proteomes" id="UP000612361"/>
    </source>
</evidence>
<sequence>MEFFKMWDLLKPVYLASLTLSLTSVVAAQEMQVLPDGSRYQGTLLNGKMHGKGLVLWADGERYEGDFVHGLRTGKGTYRWASGDEYSGDFLNNVLHGKGKFTWSTGNRYEGDFVNGKRTGSGIYRWKNGDVYEGDFVDGRKQGKGSLLWANQQRYEGDFEADQRTGLGAFLWPDGARYVGEFRNNERTGRGKLFFSDGNRYEGSFLNGVLNGKGSYFWKDGARYDGDFENGMRHGKGVYQWKEGARYEGDFVNNLRTGIGIFTDKGYRYEGGFEDGKYQGGGVEQFQNGSSYQGNFIQGQKDGPGILIAADGRQTAQNWQAGRLIVPEPQIAAISEKKSESKGKKNNPVTPASTPIHATADPQTAMLEAAVKEYEAGRYPIAAKKYRQLLESAPDNAMAWYFLAQTQEKMDEKIPAMKSYRRVLQLQQEGMVADLARLALEKMEQQNASIDAQILARFVWDYEFEPPGRREWRMVNQNRWLEVYPDGRAQAYAVREVAQLGNCSGMLVTKETEPDFQIFIPFNGCEKMWLRFRRGNGNWMWLGEMKEVEWR</sequence>
<dbReference type="EMBL" id="JACOGG010000021">
    <property type="protein sequence ID" value="MBC3936805.1"/>
    <property type="molecule type" value="Genomic_DNA"/>
</dbReference>
<dbReference type="InterPro" id="IPR003409">
    <property type="entry name" value="MORN"/>
</dbReference>
<keyword evidence="3" id="KW-0732">Signal</keyword>
<dbReference type="Proteomes" id="UP000612361">
    <property type="component" value="Unassembled WGS sequence"/>
</dbReference>
<reference evidence="4" key="1">
    <citation type="submission" date="2020-08" db="EMBL/GenBank/DDBJ databases">
        <title>Novel species isolated from subtropical streams in China.</title>
        <authorList>
            <person name="Lu H."/>
        </authorList>
    </citation>
    <scope>NUCLEOTIDE SEQUENCE</scope>
    <source>
        <strain evidence="4">CY7W</strain>
    </source>
</reference>
<accession>A0A923I5N1</accession>
<protein>
    <recommendedName>
        <fullName evidence="6">MORN repeat-containing protein</fullName>
    </recommendedName>
</protein>
<evidence type="ECO:0008006" key="6">
    <source>
        <dbReference type="Google" id="ProtNLM"/>
    </source>
</evidence>
<dbReference type="AlphaFoldDB" id="A0A923I5N1"/>
<keyword evidence="5" id="KW-1185">Reference proteome</keyword>
<name>A0A923I5N1_9BURK</name>
<proteinExistence type="predicted"/>
<dbReference type="SUPFAM" id="SSF48452">
    <property type="entry name" value="TPR-like"/>
    <property type="match status" value="1"/>
</dbReference>
<evidence type="ECO:0000256" key="2">
    <source>
        <dbReference type="SAM" id="MobiDB-lite"/>
    </source>
</evidence>
<dbReference type="SMART" id="SM00698">
    <property type="entry name" value="MORN"/>
    <property type="match status" value="12"/>
</dbReference>
<evidence type="ECO:0000256" key="3">
    <source>
        <dbReference type="SAM" id="SignalP"/>
    </source>
</evidence>
<comment type="caution">
    <text evidence="4">The sequence shown here is derived from an EMBL/GenBank/DDBJ whole genome shotgun (WGS) entry which is preliminary data.</text>
</comment>
<keyword evidence="1" id="KW-0677">Repeat</keyword>
<evidence type="ECO:0000256" key="1">
    <source>
        <dbReference type="ARBA" id="ARBA00022737"/>
    </source>
</evidence>
<dbReference type="PANTHER" id="PTHR23084">
    <property type="entry name" value="PHOSPHATIDYLINOSITOL-4-PHOSPHATE 5-KINASE RELATED"/>
    <property type="match status" value="1"/>
</dbReference>
<dbReference type="InterPro" id="IPR011990">
    <property type="entry name" value="TPR-like_helical_dom_sf"/>
</dbReference>
<dbReference type="FunFam" id="2.20.110.10:FF:000002">
    <property type="entry name" value="Phosphatidylinositol 4-phosphate 5-kinase 8"/>
    <property type="match status" value="1"/>
</dbReference>
<dbReference type="RefSeq" id="WP_186882338.1">
    <property type="nucleotide sequence ID" value="NZ_JACOGG010000021.1"/>
</dbReference>
<dbReference type="SUPFAM" id="SSF82185">
    <property type="entry name" value="Histone H3 K4-specific methyltransferase SET7/9 N-terminal domain"/>
    <property type="match status" value="2"/>
</dbReference>
<feature type="signal peptide" evidence="3">
    <location>
        <begin position="1"/>
        <end position="27"/>
    </location>
</feature>
<evidence type="ECO:0000313" key="4">
    <source>
        <dbReference type="EMBL" id="MBC3936805.1"/>
    </source>
</evidence>
<gene>
    <name evidence="4" type="ORF">H8K47_15670</name>
</gene>
<dbReference type="Gene3D" id="1.25.40.10">
    <property type="entry name" value="Tetratricopeptide repeat domain"/>
    <property type="match status" value="1"/>
</dbReference>
<dbReference type="Gene3D" id="2.20.110.10">
    <property type="entry name" value="Histone H3 K4-specific methyltransferase SET7/9 N-terminal domain"/>
    <property type="match status" value="6"/>
</dbReference>
<dbReference type="Pfam" id="PF02493">
    <property type="entry name" value="MORN"/>
    <property type="match status" value="12"/>
</dbReference>